<proteinExistence type="predicted"/>
<reference evidence="2" key="1">
    <citation type="submission" date="2020-05" db="EMBL/GenBank/DDBJ databases">
        <authorList>
            <person name="Chiriac C."/>
            <person name="Salcher M."/>
            <person name="Ghai R."/>
            <person name="Kavagutti S V."/>
        </authorList>
    </citation>
    <scope>NUCLEOTIDE SEQUENCE</scope>
</reference>
<organism evidence="2">
    <name type="scientific">freshwater metagenome</name>
    <dbReference type="NCBI Taxonomy" id="449393"/>
    <lineage>
        <taxon>unclassified sequences</taxon>
        <taxon>metagenomes</taxon>
        <taxon>ecological metagenomes</taxon>
    </lineage>
</organism>
<feature type="compositionally biased region" description="Basic and acidic residues" evidence="1">
    <location>
        <begin position="11"/>
        <end position="21"/>
    </location>
</feature>
<feature type="region of interest" description="Disordered" evidence="1">
    <location>
        <begin position="104"/>
        <end position="126"/>
    </location>
</feature>
<gene>
    <name evidence="2" type="ORF">UFOPK3543_02095</name>
</gene>
<accession>A0A6J7HMQ1</accession>
<dbReference type="EMBL" id="CAFBMH010000091">
    <property type="protein sequence ID" value="CAB4921224.1"/>
    <property type="molecule type" value="Genomic_DNA"/>
</dbReference>
<feature type="region of interest" description="Disordered" evidence="1">
    <location>
        <begin position="1"/>
        <end position="21"/>
    </location>
</feature>
<name>A0A6J7HMQ1_9ZZZZ</name>
<feature type="compositionally biased region" description="Basic and acidic residues" evidence="1">
    <location>
        <begin position="53"/>
        <end position="67"/>
    </location>
</feature>
<protein>
    <submittedName>
        <fullName evidence="2">Unannotated protein</fullName>
    </submittedName>
</protein>
<evidence type="ECO:0000256" key="1">
    <source>
        <dbReference type="SAM" id="MobiDB-lite"/>
    </source>
</evidence>
<dbReference type="AlphaFoldDB" id="A0A6J7HMQ1"/>
<feature type="region of interest" description="Disordered" evidence="1">
    <location>
        <begin position="52"/>
        <end position="88"/>
    </location>
</feature>
<evidence type="ECO:0000313" key="2">
    <source>
        <dbReference type="EMBL" id="CAB4921224.1"/>
    </source>
</evidence>
<sequence length="126" mass="14104">MVEAVSGGDSGPERLHDDVGARRQRLHVGEVARLAEVELGATLAARPHTRTGRRLERIFTGRLHPRDPGPMVGEQHRADRSGHAPGEIEYIDPVKDTARLRFGHWPPNPRSKHYRDRTLDVWGAPS</sequence>